<protein>
    <recommendedName>
        <fullName evidence="3">KIF-binding protein</fullName>
    </recommendedName>
</protein>
<keyword evidence="5" id="KW-0206">Cytoskeleton</keyword>
<evidence type="ECO:0000313" key="6">
    <source>
        <dbReference type="WBParaSite" id="ECPE_0001678901-mRNA-1"/>
    </source>
</evidence>
<dbReference type="Pfam" id="PF12309">
    <property type="entry name" value="KBP_C"/>
    <property type="match status" value="1"/>
</dbReference>
<accession>A0A183BC11</accession>
<name>A0A183BC11_9TREM</name>
<dbReference type="InterPro" id="IPR022083">
    <property type="entry name" value="KBP"/>
</dbReference>
<sequence>LNKESSKASLHYARKANQLAKRALTTFDEFLSTFVRTPGQQNSQKPRKFAEDEIRPVMLAHFYSARLHSRLITVNPNEYIRNITRSLAEYRIVVSIVENHVQYHPRSPVQNAEELKIARDMCNLLPVRLTRLARGEPIAAVNA</sequence>
<dbReference type="WBParaSite" id="ECPE_0001678901-mRNA-1">
    <property type="protein sequence ID" value="ECPE_0001678901-mRNA-1"/>
    <property type="gene ID" value="ECPE_0001678901"/>
</dbReference>
<dbReference type="PANTHER" id="PTHR46321">
    <property type="entry name" value="KIF1-BINDING PROTEIN"/>
    <property type="match status" value="1"/>
</dbReference>
<dbReference type="PANTHER" id="PTHR46321:SF1">
    <property type="entry name" value="KIF-BINDING PROTEIN"/>
    <property type="match status" value="1"/>
</dbReference>
<evidence type="ECO:0000256" key="5">
    <source>
        <dbReference type="ARBA" id="ARBA00023212"/>
    </source>
</evidence>
<keyword evidence="4" id="KW-0963">Cytoplasm</keyword>
<comment type="subcellular location">
    <subcellularLocation>
        <location evidence="1">Cytoplasm</location>
        <location evidence="1">Cytoskeleton</location>
    </subcellularLocation>
</comment>
<evidence type="ECO:0000256" key="4">
    <source>
        <dbReference type="ARBA" id="ARBA00022490"/>
    </source>
</evidence>
<dbReference type="AlphaFoldDB" id="A0A183BC11"/>
<reference evidence="6" key="1">
    <citation type="submission" date="2016-06" db="UniProtKB">
        <authorList>
            <consortium name="WormBaseParasite"/>
        </authorList>
    </citation>
    <scope>IDENTIFICATION</scope>
</reference>
<evidence type="ECO:0000256" key="1">
    <source>
        <dbReference type="ARBA" id="ARBA00004245"/>
    </source>
</evidence>
<organism evidence="6">
    <name type="scientific">Echinostoma caproni</name>
    <dbReference type="NCBI Taxonomy" id="27848"/>
    <lineage>
        <taxon>Eukaryota</taxon>
        <taxon>Metazoa</taxon>
        <taxon>Spiralia</taxon>
        <taxon>Lophotrochozoa</taxon>
        <taxon>Platyhelminthes</taxon>
        <taxon>Trematoda</taxon>
        <taxon>Digenea</taxon>
        <taxon>Plagiorchiida</taxon>
        <taxon>Echinostomata</taxon>
        <taxon>Echinostomatoidea</taxon>
        <taxon>Echinostomatidae</taxon>
        <taxon>Echinostoma</taxon>
    </lineage>
</organism>
<comment type="similarity">
    <text evidence="2">Belongs to the KIF-binding protein family.</text>
</comment>
<evidence type="ECO:0000256" key="3">
    <source>
        <dbReference type="ARBA" id="ARBA00016840"/>
    </source>
</evidence>
<proteinExistence type="inferred from homology"/>
<evidence type="ECO:0000256" key="2">
    <source>
        <dbReference type="ARBA" id="ARBA00010305"/>
    </source>
</evidence>
<dbReference type="GO" id="GO:0005856">
    <property type="term" value="C:cytoskeleton"/>
    <property type="evidence" value="ECO:0007669"/>
    <property type="project" value="UniProtKB-SubCell"/>
</dbReference>